<keyword evidence="1" id="KW-0812">Transmembrane</keyword>
<feature type="domain" description="Glycosyltransferase RgtA/B/C/D-like" evidence="2">
    <location>
        <begin position="123"/>
        <end position="238"/>
    </location>
</feature>
<reference evidence="3 4" key="1">
    <citation type="journal article" date="2016" name="Nat. Commun.">
        <title>Thousands of microbial genomes shed light on interconnected biogeochemical processes in an aquifer system.</title>
        <authorList>
            <person name="Anantharaman K."/>
            <person name="Brown C.T."/>
            <person name="Hug L.A."/>
            <person name="Sharon I."/>
            <person name="Castelle C.J."/>
            <person name="Probst A.J."/>
            <person name="Thomas B.C."/>
            <person name="Singh A."/>
            <person name="Wilkins M.J."/>
            <person name="Karaoz U."/>
            <person name="Brodie E.L."/>
            <person name="Williams K.H."/>
            <person name="Hubbard S.S."/>
            <person name="Banfield J.F."/>
        </authorList>
    </citation>
    <scope>NUCLEOTIDE SEQUENCE [LARGE SCALE GENOMIC DNA]</scope>
</reference>
<feature type="transmembrane region" description="Helical" evidence="1">
    <location>
        <begin position="445"/>
        <end position="466"/>
    </location>
</feature>
<feature type="transmembrane region" description="Helical" evidence="1">
    <location>
        <begin position="340"/>
        <end position="361"/>
    </location>
</feature>
<feature type="transmembrane region" description="Helical" evidence="1">
    <location>
        <begin position="314"/>
        <end position="334"/>
    </location>
</feature>
<keyword evidence="1" id="KW-0472">Membrane</keyword>
<dbReference type="InterPro" id="IPR038731">
    <property type="entry name" value="RgtA/B/C-like"/>
</dbReference>
<evidence type="ECO:0000313" key="3">
    <source>
        <dbReference type="EMBL" id="OGD97556.1"/>
    </source>
</evidence>
<evidence type="ECO:0000256" key="1">
    <source>
        <dbReference type="SAM" id="Phobius"/>
    </source>
</evidence>
<sequence length="484" mass="55576">MLFKPAAYICFFFTFFFIGILYARTNTDAIVATLLPVSLIRGNGFDLKKISPISTIILPSKVDDNKLPYYIIEKNNHQFSTFPVFSSILAVPIYFFPTIIKNITLENLENHKSLIFSLGKISASIFSAISISFVFLSSSALTRYKKALILTVLYALGTSTLSISSQTLWQHATSQMFLAITMYFFIKGQKQKNKLPFCGLFLGLATLSRFTNLIIALTFFVYMILFEKRSLIGFLKYSILPLLFFIWYQLTYPGGLFFYKYEAIGEIAKFNNSFLEGFFGLLIAPNKGLLIYSPFFLFSIWGTCIAWKEKNKPLIFFSVLSLIYITFIAKWNVWHGSWSYGPRMLADITPILTILIAPVVNNTKIYKHIMFKLVFFSAALVSVFVHFLGASVADFSWYSIQTTNLTQDQVYKASIPWNWNFPEIYFFYRKVGGFSGVTYVFTLELINIALTIIKGFTFLFIFYIVFNLKKKKLTSLIKYSKPLQ</sequence>
<dbReference type="STRING" id="1797725.A3A49_02895"/>
<feature type="transmembrane region" description="Helical" evidence="1">
    <location>
        <begin position="79"/>
        <end position="100"/>
    </location>
</feature>
<feature type="transmembrane region" description="Helical" evidence="1">
    <location>
        <begin position="6"/>
        <end position="23"/>
    </location>
</feature>
<name>A0A1F5H080_9BACT</name>
<feature type="transmembrane region" description="Helical" evidence="1">
    <location>
        <begin position="373"/>
        <end position="393"/>
    </location>
</feature>
<feature type="transmembrane region" description="Helical" evidence="1">
    <location>
        <begin position="147"/>
        <end position="163"/>
    </location>
</feature>
<protein>
    <recommendedName>
        <fullName evidence="2">Glycosyltransferase RgtA/B/C/D-like domain-containing protein</fullName>
    </recommendedName>
</protein>
<keyword evidence="1" id="KW-1133">Transmembrane helix</keyword>
<dbReference type="Pfam" id="PF13231">
    <property type="entry name" value="PMT_2"/>
    <property type="match status" value="1"/>
</dbReference>
<proteinExistence type="predicted"/>
<evidence type="ECO:0000259" key="2">
    <source>
        <dbReference type="Pfam" id="PF13231"/>
    </source>
</evidence>
<gene>
    <name evidence="3" type="ORF">A3A49_02895</name>
</gene>
<dbReference type="AlphaFoldDB" id="A0A1F5H080"/>
<feature type="transmembrane region" description="Helical" evidence="1">
    <location>
        <begin position="289"/>
        <end position="307"/>
    </location>
</feature>
<dbReference type="Proteomes" id="UP000176740">
    <property type="component" value="Unassembled WGS sequence"/>
</dbReference>
<dbReference type="EMBL" id="MFBO01000029">
    <property type="protein sequence ID" value="OGD97556.1"/>
    <property type="molecule type" value="Genomic_DNA"/>
</dbReference>
<accession>A0A1F5H080</accession>
<feature type="transmembrane region" description="Helical" evidence="1">
    <location>
        <begin position="198"/>
        <end position="225"/>
    </location>
</feature>
<evidence type="ECO:0000313" key="4">
    <source>
        <dbReference type="Proteomes" id="UP000176740"/>
    </source>
</evidence>
<feature type="transmembrane region" description="Helical" evidence="1">
    <location>
        <begin position="231"/>
        <end position="251"/>
    </location>
</feature>
<organism evidence="3 4">
    <name type="scientific">Candidatus Curtissbacteria bacterium RIFCSPLOWO2_01_FULL_38_11b</name>
    <dbReference type="NCBI Taxonomy" id="1797725"/>
    <lineage>
        <taxon>Bacteria</taxon>
        <taxon>Candidatus Curtissiibacteriota</taxon>
    </lineage>
</organism>
<feature type="transmembrane region" description="Helical" evidence="1">
    <location>
        <begin position="115"/>
        <end position="135"/>
    </location>
</feature>
<comment type="caution">
    <text evidence="3">The sequence shown here is derived from an EMBL/GenBank/DDBJ whole genome shotgun (WGS) entry which is preliminary data.</text>
</comment>